<feature type="region of interest" description="Disordered" evidence="1">
    <location>
        <begin position="17"/>
        <end position="49"/>
    </location>
</feature>
<dbReference type="Proteomes" id="UP000254107">
    <property type="component" value="Unassembled WGS sequence"/>
</dbReference>
<reference evidence="2 3" key="1">
    <citation type="submission" date="2018-06" db="EMBL/GenBank/DDBJ databases">
        <authorList>
            <consortium name="Pathogen Informatics"/>
            <person name="Doyle S."/>
        </authorList>
    </citation>
    <scope>NUCLEOTIDE SEQUENCE [LARGE SCALE GENOMIC DNA]</scope>
    <source>
        <strain evidence="2 3">NCTC7911</strain>
    </source>
</reference>
<dbReference type="GeneID" id="302271670"/>
<evidence type="ECO:0000256" key="1">
    <source>
        <dbReference type="SAM" id="MobiDB-lite"/>
    </source>
</evidence>
<evidence type="ECO:0000313" key="2">
    <source>
        <dbReference type="EMBL" id="STZ00825.1"/>
    </source>
</evidence>
<dbReference type="EMBL" id="UGQC01000001">
    <property type="protein sequence ID" value="STZ00825.1"/>
    <property type="molecule type" value="Genomic_DNA"/>
</dbReference>
<accession>A0A378QJ08</accession>
<name>A0A378QJ08_MORLA</name>
<dbReference type="RefSeq" id="WP_156471052.1">
    <property type="nucleotide sequence ID" value="NZ_JBPAGO010000003.1"/>
</dbReference>
<keyword evidence="3" id="KW-1185">Reference proteome</keyword>
<gene>
    <name evidence="2" type="ORF">NCTC7911_02237</name>
</gene>
<sequence>MCELCNINSFIIHDSLADEQDNTELSADEKDNNDNPDNEQAYPVSGGAL</sequence>
<protein>
    <submittedName>
        <fullName evidence="2">Uncharacterized protein</fullName>
    </submittedName>
</protein>
<dbReference type="AlphaFoldDB" id="A0A378QJ08"/>
<organism evidence="2 3">
    <name type="scientific">Moraxella lacunata</name>
    <dbReference type="NCBI Taxonomy" id="477"/>
    <lineage>
        <taxon>Bacteria</taxon>
        <taxon>Pseudomonadati</taxon>
        <taxon>Pseudomonadota</taxon>
        <taxon>Gammaproteobacteria</taxon>
        <taxon>Moraxellales</taxon>
        <taxon>Moraxellaceae</taxon>
        <taxon>Moraxella</taxon>
    </lineage>
</organism>
<evidence type="ECO:0000313" key="3">
    <source>
        <dbReference type="Proteomes" id="UP000254107"/>
    </source>
</evidence>
<proteinExistence type="predicted"/>